<gene>
    <name evidence="7" type="ORF">RRF57_001339</name>
</gene>
<evidence type="ECO:0000313" key="8">
    <source>
        <dbReference type="Proteomes" id="UP001305414"/>
    </source>
</evidence>
<keyword evidence="4" id="KW-0560">Oxidoreductase</keyword>
<feature type="domain" description="FAD-binding" evidence="6">
    <location>
        <begin position="51"/>
        <end position="414"/>
    </location>
</feature>
<dbReference type="SUPFAM" id="SSF51905">
    <property type="entry name" value="FAD/NAD(P)-binding domain"/>
    <property type="match status" value="1"/>
</dbReference>
<name>A0AAN7UC89_9PEZI</name>
<dbReference type="GO" id="GO:0004497">
    <property type="term" value="F:monooxygenase activity"/>
    <property type="evidence" value="ECO:0007669"/>
    <property type="project" value="UniProtKB-KW"/>
</dbReference>
<keyword evidence="2" id="KW-0285">Flavoprotein</keyword>
<keyword evidence="8" id="KW-1185">Reference proteome</keyword>
<evidence type="ECO:0000256" key="2">
    <source>
        <dbReference type="ARBA" id="ARBA00022630"/>
    </source>
</evidence>
<dbReference type="PANTHER" id="PTHR46972:SF1">
    <property type="entry name" value="FAD DEPENDENT OXIDOREDUCTASE DOMAIN-CONTAINING PROTEIN"/>
    <property type="match status" value="1"/>
</dbReference>
<dbReference type="InterPro" id="IPR036188">
    <property type="entry name" value="FAD/NAD-bd_sf"/>
</dbReference>
<comment type="pathway">
    <text evidence="1">Secondary metabolite biosynthesis.</text>
</comment>
<accession>A0AAN7UC89</accession>
<dbReference type="GO" id="GO:0071949">
    <property type="term" value="F:FAD binding"/>
    <property type="evidence" value="ECO:0007669"/>
    <property type="project" value="InterPro"/>
</dbReference>
<dbReference type="Proteomes" id="UP001305414">
    <property type="component" value="Unassembled WGS sequence"/>
</dbReference>
<sequence>MNNQIIVADEMLRSVSLISLRKGLKGATLVRRSFINRYTKSHASPSNLSRIAIIGAGPGGLTLGALLHRHRIPFTIYEYRQQPKESDYAQSSGMLDLHPDTGLAALEACGLTSEFRARSVECGEAVIVADKDGSVLWSMESAGDTQPEISRRALTKLLLSRVPGEYIQWEHQLTSAYSSTAIKLPGKDRDYDYTLRFEDRSESGRLDATSDVEVTVDLVVGADGAWSRTRSSLLDTHKPADKQNPIYSGVQMITLDIVNLTTRYPELSTLLGPGSFFALGDGNVIIAQRGAGGAARIYVTVSTCEDDSLGISTTTPRGVIQDMLLSAATTDEARSWRNFNTWGPRLQNLIAVGLAEAKADLDIRGLYMRPVDELAWRHRAGVTLIGDAAHLMTPFAGEGVNLALSDALGLSRVIMQAWDASITAGDNDADRKLAFRGLLDPLVQEAEKDMIAKAEESAQEAWDNLQVFVGEDAAKKTAALYQGWYPQPV</sequence>
<dbReference type="Gene3D" id="3.50.50.60">
    <property type="entry name" value="FAD/NAD(P)-binding domain"/>
    <property type="match status" value="1"/>
</dbReference>
<dbReference type="InterPro" id="IPR002938">
    <property type="entry name" value="FAD-bd"/>
</dbReference>
<protein>
    <recommendedName>
        <fullName evidence="6">FAD-binding domain-containing protein</fullName>
    </recommendedName>
</protein>
<proteinExistence type="predicted"/>
<evidence type="ECO:0000313" key="7">
    <source>
        <dbReference type="EMBL" id="KAK5625623.1"/>
    </source>
</evidence>
<keyword evidence="3" id="KW-0274">FAD</keyword>
<evidence type="ECO:0000259" key="6">
    <source>
        <dbReference type="Pfam" id="PF01494"/>
    </source>
</evidence>
<evidence type="ECO:0000256" key="4">
    <source>
        <dbReference type="ARBA" id="ARBA00023002"/>
    </source>
</evidence>
<evidence type="ECO:0000256" key="5">
    <source>
        <dbReference type="ARBA" id="ARBA00023033"/>
    </source>
</evidence>
<organism evidence="7 8">
    <name type="scientific">Xylaria bambusicola</name>
    <dbReference type="NCBI Taxonomy" id="326684"/>
    <lineage>
        <taxon>Eukaryota</taxon>
        <taxon>Fungi</taxon>
        <taxon>Dikarya</taxon>
        <taxon>Ascomycota</taxon>
        <taxon>Pezizomycotina</taxon>
        <taxon>Sordariomycetes</taxon>
        <taxon>Xylariomycetidae</taxon>
        <taxon>Xylariales</taxon>
        <taxon>Xylariaceae</taxon>
        <taxon>Xylaria</taxon>
    </lineage>
</organism>
<evidence type="ECO:0000256" key="3">
    <source>
        <dbReference type="ARBA" id="ARBA00022827"/>
    </source>
</evidence>
<keyword evidence="5" id="KW-0503">Monooxygenase</keyword>
<evidence type="ECO:0000256" key="1">
    <source>
        <dbReference type="ARBA" id="ARBA00005179"/>
    </source>
</evidence>
<dbReference type="EMBL" id="JAWHQM010000002">
    <property type="protein sequence ID" value="KAK5625623.1"/>
    <property type="molecule type" value="Genomic_DNA"/>
</dbReference>
<reference evidence="7 8" key="1">
    <citation type="submission" date="2023-10" db="EMBL/GenBank/DDBJ databases">
        <title>Draft genome sequence of Xylaria bambusicola isolate GMP-LS, the root and basal stem rot pathogen of sugarcane in Indonesia.</title>
        <authorList>
            <person name="Selvaraj P."/>
            <person name="Muralishankar V."/>
            <person name="Muruganantham S."/>
            <person name="Sp S."/>
            <person name="Haryani S."/>
            <person name="Lau K.J.X."/>
            <person name="Naqvi N.I."/>
        </authorList>
    </citation>
    <scope>NUCLEOTIDE SEQUENCE [LARGE SCALE GENOMIC DNA]</scope>
    <source>
        <strain evidence="7">GMP-LS</strain>
    </source>
</reference>
<dbReference type="PRINTS" id="PR00420">
    <property type="entry name" value="RNGMNOXGNASE"/>
</dbReference>
<dbReference type="Pfam" id="PF01494">
    <property type="entry name" value="FAD_binding_3"/>
    <property type="match status" value="1"/>
</dbReference>
<dbReference type="AlphaFoldDB" id="A0AAN7UC89"/>
<dbReference type="PANTHER" id="PTHR46972">
    <property type="entry name" value="MONOOXYGENASE ASQM-RELATED"/>
    <property type="match status" value="1"/>
</dbReference>
<comment type="caution">
    <text evidence="7">The sequence shown here is derived from an EMBL/GenBank/DDBJ whole genome shotgun (WGS) entry which is preliminary data.</text>
</comment>